<organism evidence="2 3">
    <name type="scientific">Entomortierella parvispora</name>
    <dbReference type="NCBI Taxonomy" id="205924"/>
    <lineage>
        <taxon>Eukaryota</taxon>
        <taxon>Fungi</taxon>
        <taxon>Fungi incertae sedis</taxon>
        <taxon>Mucoromycota</taxon>
        <taxon>Mortierellomycotina</taxon>
        <taxon>Mortierellomycetes</taxon>
        <taxon>Mortierellales</taxon>
        <taxon>Mortierellaceae</taxon>
        <taxon>Entomortierella</taxon>
    </lineage>
</organism>
<sequence>MYLFLFGAILSLSSSVLGFPQQQLVFNHPLKTKSSVSSVVMQGISVDLLFQNVLARMDKGIPESWDALVNPPVTAGSFGGYKLVPEELAQVIDGWDLNPGLVDQVNEDVSQFIEVHSREFMYVAEQFQYNIPGCRDESPLSLCLFTIVVVARQHGQDLTSAEPNELELFHLYIESSSNAVQQHMLFCGQGDSQSRSPSRLRGPLRLSSEDTLYRGSKALDVAPEIDSLMVGLGDIRDIWETIKSIFMQKVNVVIQRHVCLGFSKYQHDVTALNIKDLSPENFEMVVDTLMFIAKVPPTEEMKNILKMFKLSPDLKWAGETVSYTGTDGIHRFLYLYKHATLNHQGETKINLVFGSISGDFTMSPDLLVVHRQTSQFGGLVDQKELIFQNVPHNASATDVKFMQTFFEYVGYRKLAMVVDFPEPPLPNITGVCDIKF</sequence>
<accession>A0A9P3HDR4</accession>
<dbReference type="EMBL" id="BQFW01000009">
    <property type="protein sequence ID" value="GJJ74839.1"/>
    <property type="molecule type" value="Genomic_DNA"/>
</dbReference>
<keyword evidence="1" id="KW-0732">Signal</keyword>
<reference evidence="2" key="2">
    <citation type="journal article" date="2022" name="Microbiol. Resour. Announc.">
        <title>Whole-Genome Sequence of Entomortierella parvispora E1425, a Mucoromycotan Fungus Associated with Burkholderiaceae-Related Endosymbiotic Bacteria.</title>
        <authorList>
            <person name="Herlambang A."/>
            <person name="Guo Y."/>
            <person name="Takashima Y."/>
            <person name="Narisawa K."/>
            <person name="Ohta H."/>
            <person name="Nishizawa T."/>
        </authorList>
    </citation>
    <scope>NUCLEOTIDE SEQUENCE</scope>
    <source>
        <strain evidence="2">E1425</strain>
    </source>
</reference>
<feature type="signal peptide" evidence="1">
    <location>
        <begin position="1"/>
        <end position="18"/>
    </location>
</feature>
<dbReference type="AlphaFoldDB" id="A0A9P3HDR4"/>
<reference evidence="2" key="1">
    <citation type="submission" date="2021-11" db="EMBL/GenBank/DDBJ databases">
        <authorList>
            <person name="Herlambang A."/>
            <person name="Guo Y."/>
            <person name="Takashima Y."/>
            <person name="Nishizawa T."/>
        </authorList>
    </citation>
    <scope>NUCLEOTIDE SEQUENCE</scope>
    <source>
        <strain evidence="2">E1425</strain>
    </source>
</reference>
<feature type="chain" id="PRO_5040125133" evidence="1">
    <location>
        <begin position="19"/>
        <end position="436"/>
    </location>
</feature>
<keyword evidence="3" id="KW-1185">Reference proteome</keyword>
<proteinExistence type="predicted"/>
<evidence type="ECO:0000256" key="1">
    <source>
        <dbReference type="SAM" id="SignalP"/>
    </source>
</evidence>
<protein>
    <submittedName>
        <fullName evidence="2">Uncharacterized protein</fullName>
    </submittedName>
</protein>
<dbReference type="OrthoDB" id="10021044at2759"/>
<evidence type="ECO:0000313" key="3">
    <source>
        <dbReference type="Proteomes" id="UP000827284"/>
    </source>
</evidence>
<evidence type="ECO:0000313" key="2">
    <source>
        <dbReference type="EMBL" id="GJJ74839.1"/>
    </source>
</evidence>
<dbReference type="Proteomes" id="UP000827284">
    <property type="component" value="Unassembled WGS sequence"/>
</dbReference>
<gene>
    <name evidence="2" type="ORF">EMPS_07197</name>
</gene>
<name>A0A9P3HDR4_9FUNG</name>
<comment type="caution">
    <text evidence="2">The sequence shown here is derived from an EMBL/GenBank/DDBJ whole genome shotgun (WGS) entry which is preliminary data.</text>
</comment>